<evidence type="ECO:0000256" key="8">
    <source>
        <dbReference type="ARBA" id="ARBA00023027"/>
    </source>
</evidence>
<accession>A0A8I3AEJ4</accession>
<dbReference type="GO" id="GO:0051539">
    <property type="term" value="F:4 iron, 4 sulfur cluster binding"/>
    <property type="evidence" value="ECO:0007669"/>
    <property type="project" value="UniProtKB-KW"/>
</dbReference>
<evidence type="ECO:0000259" key="12">
    <source>
        <dbReference type="PROSITE" id="PS51839"/>
    </source>
</evidence>
<dbReference type="InterPro" id="IPR054351">
    <property type="entry name" value="NADH_UbQ_OxRdtase_ferredoxin"/>
</dbReference>
<sequence>MLRLVSRPTSTGRLGKVACYGSSPRGNVRFCVGLVWLLKGWRKIGHRSISSTSARQQDITLTVDGKEVTVPQGSALIQACEAAGSVVPRFCYHDRLVRRRLLDCFMCLVEVERSPKPVASCAMPAMPGSKVFTNTPLVHEAREGVMEFLLANHPLDCPICDQGGECDLQDQSMRYGSDRTRFHEITGKRAVENKDLGTSRVEELGTTGRGNDMQIGMYVEKTMDSELSGNIIDLCPVGALTSKPYAFHARPWELKNTESIDVLDAVGSNIRVDSRGVQVMRIQPRTNDDVNEEWISDKTRYAYDGLKFQRLTTPLIKEGDRFVPATWEEALQRIADGLTASGAKDDEIQAVAGHLADTESLVALKDFVNRLGSDNLTIDQVNGNAPPPHGVDVRSNYLFNATIPGVESADVILLVGTNPRHEAAVLNSRIRKSWLHTGLEVGLIGEPADTTYGYDYLGADTKALADLVAGKGAFAEKFKAAKRPLLIVGSGLSEHPDSAAAYNALAKFAEKHKNTLITPEWNGFSVLHRIASRPATYDIGFVPSKRATTTKPKFIYLLNADEVDPKSIPRDAFVVYQGHHGDLGASLADVCLPAAAYTEKSVTWVNTEGRSQLGCAAVPPLGASREDWKIIRALSEIVGTPLPYDDVLSLRDRMWEISPTLVRYDMTERTSVDVALAGLKTLAAATAGAKVSGEAFQKPITNFYQTDPISRASVTMAQCTRAFVKGDKEEFGRGHSSETTSYA</sequence>
<evidence type="ECO:0000313" key="14">
    <source>
        <dbReference type="Proteomes" id="UP000683000"/>
    </source>
</evidence>
<dbReference type="PROSITE" id="PS51839">
    <property type="entry name" value="4FE4S_HC3"/>
    <property type="match status" value="1"/>
</dbReference>
<dbReference type="InterPro" id="IPR015405">
    <property type="entry name" value="NDUFS1-like_C"/>
</dbReference>
<evidence type="ECO:0000256" key="1">
    <source>
        <dbReference type="ARBA" id="ARBA00001966"/>
    </source>
</evidence>
<evidence type="ECO:0000256" key="5">
    <source>
        <dbReference type="ARBA" id="ARBA00022967"/>
    </source>
</evidence>
<dbReference type="PROSITE" id="PS51669">
    <property type="entry name" value="4FE4S_MOW_BIS_MGD"/>
    <property type="match status" value="1"/>
</dbReference>
<dbReference type="FunFam" id="3.40.50.740:FF:000016">
    <property type="entry name" value="NADH dehydrogenase (Quinone), G subunit"/>
    <property type="match status" value="1"/>
</dbReference>
<feature type="domain" description="4Fe-4S Mo/W bis-MGD-type" evidence="11">
    <location>
        <begin position="254"/>
        <end position="310"/>
    </location>
</feature>
<evidence type="ECO:0000256" key="10">
    <source>
        <dbReference type="ARBA" id="ARBA00070722"/>
    </source>
</evidence>
<dbReference type="SUPFAM" id="SSF54292">
    <property type="entry name" value="2Fe-2S ferredoxin-like"/>
    <property type="match status" value="1"/>
</dbReference>
<feature type="domain" description="4Fe-4S His(Cys)3-ligated-type" evidence="12">
    <location>
        <begin position="137"/>
        <end position="176"/>
    </location>
</feature>
<evidence type="ECO:0000256" key="6">
    <source>
        <dbReference type="ARBA" id="ARBA00023004"/>
    </source>
</evidence>
<dbReference type="InterPro" id="IPR036010">
    <property type="entry name" value="2Fe-2S_ferredoxin-like_sf"/>
</dbReference>
<dbReference type="Proteomes" id="UP000683000">
    <property type="component" value="Unassembled WGS sequence"/>
</dbReference>
<keyword evidence="3" id="KW-0004">4Fe-4S</keyword>
<reference evidence="13" key="1">
    <citation type="submission" date="2021-03" db="EMBL/GenBank/DDBJ databases">
        <title>Evolutionary innovations through gain and loss of genes in the ectomycorrhizal Boletales.</title>
        <authorList>
            <person name="Wu G."/>
            <person name="Miyauchi S."/>
            <person name="Morin E."/>
            <person name="Yang Z.-L."/>
            <person name="Xu J."/>
            <person name="Martin F.M."/>
        </authorList>
    </citation>
    <scope>NUCLEOTIDE SEQUENCE</scope>
    <source>
        <strain evidence="13">BR01</strain>
    </source>
</reference>
<dbReference type="Pfam" id="PF09326">
    <property type="entry name" value="NADH_dhqG_C"/>
    <property type="match status" value="1"/>
</dbReference>
<dbReference type="InterPro" id="IPR000283">
    <property type="entry name" value="NADH_UbQ_OxRdtase_75kDa_su_CS"/>
</dbReference>
<comment type="similarity">
    <text evidence="2">Belongs to the complex I 75 kDa subunit family.</text>
</comment>
<evidence type="ECO:0000256" key="3">
    <source>
        <dbReference type="ARBA" id="ARBA00022485"/>
    </source>
</evidence>
<evidence type="ECO:0000256" key="7">
    <source>
        <dbReference type="ARBA" id="ARBA00023014"/>
    </source>
</evidence>
<dbReference type="PROSITE" id="PS00642">
    <property type="entry name" value="COMPLEX1_75K_2"/>
    <property type="match status" value="1"/>
</dbReference>
<dbReference type="EMBL" id="JAGFBS010000003">
    <property type="protein sequence ID" value="KAG6380433.1"/>
    <property type="molecule type" value="Genomic_DNA"/>
</dbReference>
<keyword evidence="13" id="KW-0830">Ubiquinone</keyword>
<keyword evidence="8" id="KW-0520">NAD</keyword>
<dbReference type="Pfam" id="PF22151">
    <property type="entry name" value="Fer4_NDSU1"/>
    <property type="match status" value="1"/>
</dbReference>
<evidence type="ECO:0000259" key="11">
    <source>
        <dbReference type="PROSITE" id="PS51669"/>
    </source>
</evidence>
<dbReference type="FunFam" id="3.30.200.210:FF:000002">
    <property type="entry name" value="NADH-ubiquinone oxidoreductase 75 kDa subunit"/>
    <property type="match status" value="1"/>
</dbReference>
<dbReference type="FunFam" id="3.10.20.740:FF:000001">
    <property type="entry name" value="NADH-quinone oxidoreductase subunit G"/>
    <property type="match status" value="1"/>
</dbReference>
<name>A0A8I3AEJ4_9AGAM</name>
<keyword evidence="5" id="KW-1278">Translocase</keyword>
<dbReference type="GO" id="GO:0016651">
    <property type="term" value="F:oxidoreductase activity, acting on NAD(P)H"/>
    <property type="evidence" value="ECO:0007669"/>
    <property type="project" value="InterPro"/>
</dbReference>
<dbReference type="Gene3D" id="3.30.200.210">
    <property type="match status" value="1"/>
</dbReference>
<gene>
    <name evidence="13" type="ORF">JVT61DRAFT_8569</name>
</gene>
<dbReference type="Pfam" id="PF22117">
    <property type="entry name" value="Fer4_Nqo3"/>
    <property type="match status" value="1"/>
</dbReference>
<dbReference type="GO" id="GO:0016020">
    <property type="term" value="C:membrane"/>
    <property type="evidence" value="ECO:0007669"/>
    <property type="project" value="InterPro"/>
</dbReference>
<keyword evidence="4" id="KW-0479">Metal-binding</keyword>
<dbReference type="InterPro" id="IPR019574">
    <property type="entry name" value="NADH_UbQ_OxRdtase_Gsu_4Fe4S-bd"/>
</dbReference>
<dbReference type="Pfam" id="PF13510">
    <property type="entry name" value="Fer2_4"/>
    <property type="match status" value="1"/>
</dbReference>
<evidence type="ECO:0000313" key="13">
    <source>
        <dbReference type="EMBL" id="KAG6380433.1"/>
    </source>
</evidence>
<comment type="caution">
    <text evidence="13">The sequence shown here is derived from an EMBL/GenBank/DDBJ whole genome shotgun (WGS) entry which is preliminary data.</text>
</comment>
<dbReference type="SUPFAM" id="SSF53706">
    <property type="entry name" value="Formate dehydrogenase/DMSO reductase, domains 1-3"/>
    <property type="match status" value="1"/>
</dbReference>
<dbReference type="InterPro" id="IPR006656">
    <property type="entry name" value="Mopterin_OxRdtase"/>
</dbReference>
<dbReference type="CDD" id="cd02773">
    <property type="entry name" value="MopB_Res-Cmplx1_Nad11"/>
    <property type="match status" value="1"/>
</dbReference>
<keyword evidence="6" id="KW-0408">Iron</keyword>
<dbReference type="Gene3D" id="3.40.50.740">
    <property type="match status" value="1"/>
</dbReference>
<keyword evidence="14" id="KW-1185">Reference proteome</keyword>
<dbReference type="SMART" id="SM00929">
    <property type="entry name" value="NADH-G_4Fe-4S_3"/>
    <property type="match status" value="1"/>
</dbReference>
<dbReference type="Gene3D" id="3.10.20.740">
    <property type="match status" value="1"/>
</dbReference>
<dbReference type="Pfam" id="PF10588">
    <property type="entry name" value="NADH-G_4Fe-4S_3"/>
    <property type="match status" value="1"/>
</dbReference>
<organism evidence="13 14">
    <name type="scientific">Boletus reticuloceps</name>
    <dbReference type="NCBI Taxonomy" id="495285"/>
    <lineage>
        <taxon>Eukaryota</taxon>
        <taxon>Fungi</taxon>
        <taxon>Dikarya</taxon>
        <taxon>Basidiomycota</taxon>
        <taxon>Agaricomycotina</taxon>
        <taxon>Agaricomycetes</taxon>
        <taxon>Agaricomycetidae</taxon>
        <taxon>Boletales</taxon>
        <taxon>Boletineae</taxon>
        <taxon>Boletaceae</taxon>
        <taxon>Boletoideae</taxon>
        <taxon>Boletus</taxon>
    </lineage>
</organism>
<dbReference type="PANTHER" id="PTHR43105">
    <property type="entry name" value="RESPIRATORY NITRATE REDUCTASE"/>
    <property type="match status" value="1"/>
</dbReference>
<evidence type="ECO:0000256" key="2">
    <source>
        <dbReference type="ARBA" id="ARBA00005404"/>
    </source>
</evidence>
<dbReference type="GO" id="GO:0046872">
    <property type="term" value="F:metal ion binding"/>
    <property type="evidence" value="ECO:0007669"/>
    <property type="project" value="UniProtKB-KW"/>
</dbReference>
<dbReference type="PANTHER" id="PTHR43105:SF13">
    <property type="entry name" value="NADH-UBIQUINONE OXIDOREDUCTASE 75 KDA SUBUNIT, MITOCHONDRIAL"/>
    <property type="match status" value="1"/>
</dbReference>
<dbReference type="GO" id="GO:0008137">
    <property type="term" value="F:NADH dehydrogenase (ubiquinone) activity"/>
    <property type="evidence" value="ECO:0007669"/>
    <property type="project" value="InterPro"/>
</dbReference>
<comment type="cofactor">
    <cofactor evidence="1">
        <name>[4Fe-4S] cluster</name>
        <dbReference type="ChEBI" id="CHEBI:49883"/>
    </cofactor>
</comment>
<comment type="cofactor">
    <cofactor evidence="9">
        <name>[2Fe-2S] cluster</name>
        <dbReference type="ChEBI" id="CHEBI:190135"/>
    </cofactor>
</comment>
<dbReference type="InterPro" id="IPR006963">
    <property type="entry name" value="Mopterin_OxRdtase_4Fe-4S_dom"/>
</dbReference>
<dbReference type="GO" id="GO:0042773">
    <property type="term" value="P:ATP synthesis coupled electron transport"/>
    <property type="evidence" value="ECO:0007669"/>
    <property type="project" value="InterPro"/>
</dbReference>
<evidence type="ECO:0000256" key="9">
    <source>
        <dbReference type="ARBA" id="ARBA00034078"/>
    </source>
</evidence>
<dbReference type="AlphaFoldDB" id="A0A8I3AEJ4"/>
<dbReference type="InterPro" id="IPR050123">
    <property type="entry name" value="Prok_molybdopt-oxidoreductase"/>
</dbReference>
<protein>
    <recommendedName>
        <fullName evidence="10">NADH-ubiquinone oxidoreductase 78 kDa subunit, mitochondrial</fullName>
    </recommendedName>
</protein>
<evidence type="ECO:0000256" key="4">
    <source>
        <dbReference type="ARBA" id="ARBA00022723"/>
    </source>
</evidence>
<proteinExistence type="inferred from homology"/>
<dbReference type="OrthoDB" id="10249365at2759"/>
<dbReference type="Pfam" id="PF00384">
    <property type="entry name" value="Molybdopterin"/>
    <property type="match status" value="1"/>
</dbReference>
<keyword evidence="7" id="KW-0411">Iron-sulfur</keyword>